<protein>
    <submittedName>
        <fullName evidence="1">Uncharacterized protein</fullName>
    </submittedName>
</protein>
<evidence type="ECO:0000313" key="1">
    <source>
        <dbReference type="EMBL" id="MCD2492498.1"/>
    </source>
</evidence>
<dbReference type="EMBL" id="JAJNOR010000004">
    <property type="protein sequence ID" value="MCD2492498.1"/>
    <property type="molecule type" value="Genomic_DNA"/>
</dbReference>
<accession>A0AAP2RJG4</accession>
<proteinExistence type="predicted"/>
<dbReference type="RefSeq" id="WP_231062392.1">
    <property type="nucleotide sequence ID" value="NZ_JAJNOR010000004.1"/>
</dbReference>
<sequence>MKTIDLVTLFDMLSGHGVYYFTKPPEYVVVIPEKSKIVRKKWEELDGYLKETQKDILQIRTDDNGRQTIICVDVHYSDRLIRLFLCRRQNTE</sequence>
<gene>
    <name evidence="1" type="ORF">LQE92_07615</name>
</gene>
<evidence type="ECO:0000313" key="2">
    <source>
        <dbReference type="Proteomes" id="UP001299265"/>
    </source>
</evidence>
<comment type="caution">
    <text evidence="1">The sequence shown here is derived from an EMBL/GenBank/DDBJ whole genome shotgun (WGS) entry which is preliminary data.</text>
</comment>
<dbReference type="AlphaFoldDB" id="A0AAP2RJG4"/>
<name>A0AAP2RJG4_9FIRM</name>
<dbReference type="Proteomes" id="UP001299265">
    <property type="component" value="Unassembled WGS sequence"/>
</dbReference>
<organism evidence="1 2">
    <name type="scientific">Lientehia hominis</name>
    <dbReference type="NCBI Taxonomy" id="2897778"/>
    <lineage>
        <taxon>Bacteria</taxon>
        <taxon>Bacillati</taxon>
        <taxon>Bacillota</taxon>
        <taxon>Clostridia</taxon>
        <taxon>Lachnospirales</taxon>
        <taxon>Lachnospiraceae</taxon>
        <taxon>Lientehia</taxon>
    </lineage>
</organism>
<reference evidence="1 2" key="1">
    <citation type="submission" date="2021-11" db="EMBL/GenBank/DDBJ databases">
        <title>Lacrimispora sp. nov. NSJ-141 isolated from human feces.</title>
        <authorList>
            <person name="Abdugheni R."/>
        </authorList>
    </citation>
    <scope>NUCLEOTIDE SEQUENCE [LARGE SCALE GENOMIC DNA]</scope>
    <source>
        <strain evidence="1 2">NSJ-141</strain>
    </source>
</reference>
<keyword evidence="2" id="KW-1185">Reference proteome</keyword>